<gene>
    <name evidence="1" type="ORF">UV74_C0001G0042</name>
</gene>
<name>A0A0G1DMY1_9BACT</name>
<accession>A0A0G1DMY1</accession>
<comment type="caution">
    <text evidence="1">The sequence shown here is derived from an EMBL/GenBank/DDBJ whole genome shotgun (WGS) entry which is preliminary data.</text>
</comment>
<sequence length="195" mass="21428">MAEDTGGIWERFKRVYEKPITFEKQPTVVPGKEVEVGDRYTFRVNNGHTVLFGRGPGDNSLGLLSSEKKIGGAKLVLSGVKLDGILPRVALDLKTNLQGLPEIALRSRGNIMRVWGQPGLGDFESKTYGPTRGNYLVEADQNFINRSRGNVIVEIDLPNSPYFISLNGEGGGTGGKSWVVNLVDKKMWNVAPNKR</sequence>
<reference evidence="1 2" key="1">
    <citation type="journal article" date="2015" name="Nature">
        <title>rRNA introns, odd ribosomes, and small enigmatic genomes across a large radiation of phyla.</title>
        <authorList>
            <person name="Brown C.T."/>
            <person name="Hug L.A."/>
            <person name="Thomas B.C."/>
            <person name="Sharon I."/>
            <person name="Castelle C.J."/>
            <person name="Singh A."/>
            <person name="Wilkins M.J."/>
            <person name="Williams K.H."/>
            <person name="Banfield J.F."/>
        </authorList>
    </citation>
    <scope>NUCLEOTIDE SEQUENCE [LARGE SCALE GENOMIC DNA]</scope>
</reference>
<dbReference type="AlphaFoldDB" id="A0A0G1DMY1"/>
<protein>
    <submittedName>
        <fullName evidence="1">Uncharacterized protein</fullName>
    </submittedName>
</protein>
<dbReference type="Proteomes" id="UP000034090">
    <property type="component" value="Unassembled WGS sequence"/>
</dbReference>
<evidence type="ECO:0000313" key="2">
    <source>
        <dbReference type="Proteomes" id="UP000034090"/>
    </source>
</evidence>
<proteinExistence type="predicted"/>
<evidence type="ECO:0000313" key="1">
    <source>
        <dbReference type="EMBL" id="KKS98932.1"/>
    </source>
</evidence>
<dbReference type="EMBL" id="LCFQ01000001">
    <property type="protein sequence ID" value="KKS98932.1"/>
    <property type="molecule type" value="Genomic_DNA"/>
</dbReference>
<organism evidence="1 2">
    <name type="scientific">Candidatus Woesebacteria bacterium GW2011_GWB1_43_14</name>
    <dbReference type="NCBI Taxonomy" id="1618578"/>
    <lineage>
        <taxon>Bacteria</taxon>
        <taxon>Candidatus Woeseibacteriota</taxon>
    </lineage>
</organism>